<evidence type="ECO:0000256" key="3">
    <source>
        <dbReference type="ARBA" id="ARBA00022691"/>
    </source>
</evidence>
<proteinExistence type="predicted"/>
<dbReference type="PANTHER" id="PTHR43464">
    <property type="entry name" value="METHYLTRANSFERASE"/>
    <property type="match status" value="1"/>
</dbReference>
<evidence type="ECO:0000259" key="4">
    <source>
        <dbReference type="Pfam" id="PF08241"/>
    </source>
</evidence>
<protein>
    <submittedName>
        <fullName evidence="5">Ubiquinone/menaquinone biosynthesis C-methylase UbiE</fullName>
    </submittedName>
</protein>
<keyword evidence="3" id="KW-0949">S-adenosyl-L-methionine</keyword>
<dbReference type="EMBL" id="VFPQ01000001">
    <property type="protein sequence ID" value="TQM75308.1"/>
    <property type="molecule type" value="Genomic_DNA"/>
</dbReference>
<evidence type="ECO:0000313" key="6">
    <source>
        <dbReference type="Proteomes" id="UP000319213"/>
    </source>
</evidence>
<dbReference type="Proteomes" id="UP000319213">
    <property type="component" value="Unassembled WGS sequence"/>
</dbReference>
<keyword evidence="1 5" id="KW-0489">Methyltransferase</keyword>
<dbReference type="GO" id="GO:0032259">
    <property type="term" value="P:methylation"/>
    <property type="evidence" value="ECO:0007669"/>
    <property type="project" value="UniProtKB-KW"/>
</dbReference>
<dbReference type="SUPFAM" id="SSF53335">
    <property type="entry name" value="S-adenosyl-L-methionine-dependent methyltransferases"/>
    <property type="match status" value="1"/>
</dbReference>
<dbReference type="OrthoDB" id="9810615at2"/>
<dbReference type="GO" id="GO:0008757">
    <property type="term" value="F:S-adenosylmethionine-dependent methyltransferase activity"/>
    <property type="evidence" value="ECO:0007669"/>
    <property type="project" value="InterPro"/>
</dbReference>
<evidence type="ECO:0000313" key="5">
    <source>
        <dbReference type="EMBL" id="TQM75308.1"/>
    </source>
</evidence>
<keyword evidence="2" id="KW-0808">Transferase</keyword>
<dbReference type="Gene3D" id="3.40.50.150">
    <property type="entry name" value="Vaccinia Virus protein VP39"/>
    <property type="match status" value="1"/>
</dbReference>
<evidence type="ECO:0000256" key="1">
    <source>
        <dbReference type="ARBA" id="ARBA00022603"/>
    </source>
</evidence>
<dbReference type="RefSeq" id="WP_142259345.1">
    <property type="nucleotide sequence ID" value="NZ_BMPV01000011.1"/>
</dbReference>
<comment type="caution">
    <text evidence="5">The sequence shown here is derived from an EMBL/GenBank/DDBJ whole genome shotgun (WGS) entry which is preliminary data.</text>
</comment>
<dbReference type="PANTHER" id="PTHR43464:SF19">
    <property type="entry name" value="UBIQUINONE BIOSYNTHESIS O-METHYLTRANSFERASE, MITOCHONDRIAL"/>
    <property type="match status" value="1"/>
</dbReference>
<feature type="domain" description="Methyltransferase type 11" evidence="4">
    <location>
        <begin position="61"/>
        <end position="156"/>
    </location>
</feature>
<organism evidence="5 6">
    <name type="scientific">Thermopolyspora flexuosa</name>
    <dbReference type="NCBI Taxonomy" id="103836"/>
    <lineage>
        <taxon>Bacteria</taxon>
        <taxon>Bacillati</taxon>
        <taxon>Actinomycetota</taxon>
        <taxon>Actinomycetes</taxon>
        <taxon>Streptosporangiales</taxon>
        <taxon>Streptosporangiaceae</taxon>
        <taxon>Thermopolyspora</taxon>
    </lineage>
</organism>
<dbReference type="AlphaFoldDB" id="A0A543IXK8"/>
<dbReference type="InterPro" id="IPR013216">
    <property type="entry name" value="Methyltransf_11"/>
</dbReference>
<sequence length="274" mass="29730">MRVGSPLLQRRGGEGLTGGDLAYYRLLGETDRITTGPGRLEPTRTQEILRRHLPRPPANLLDIGGGTGAHAAWLAADGNRGELLDVVPEHVAAARLAEDGLAVTARLGDARELPVADDAFDAALLLGPLYHLTEREDRLTALREARRAVRPGGLAFVAAINRFASLFDGLAQGFLLEPGFREIVETDLRTGWHHNPGNHPSWFTTAYFHHPDELRAECHDAGLDVVELVGVEGMAGRLYPLTERWDDPAARAIESEPSLLGLSPHPLLTARVPA</sequence>
<keyword evidence="5" id="KW-0830">Ubiquinone</keyword>
<evidence type="ECO:0000256" key="2">
    <source>
        <dbReference type="ARBA" id="ARBA00022679"/>
    </source>
</evidence>
<name>A0A543IXK8_9ACTN</name>
<gene>
    <name evidence="5" type="ORF">FHX40_2013</name>
</gene>
<reference evidence="5 6" key="1">
    <citation type="submission" date="2019-06" db="EMBL/GenBank/DDBJ databases">
        <title>Sequencing the genomes of 1000 actinobacteria strains.</title>
        <authorList>
            <person name="Klenk H.-P."/>
        </authorList>
    </citation>
    <scope>NUCLEOTIDE SEQUENCE [LARGE SCALE GENOMIC DNA]</scope>
    <source>
        <strain evidence="5 6">DSM 43186</strain>
    </source>
</reference>
<keyword evidence="6" id="KW-1185">Reference proteome</keyword>
<accession>A0A543IXK8</accession>
<dbReference type="CDD" id="cd02440">
    <property type="entry name" value="AdoMet_MTases"/>
    <property type="match status" value="1"/>
</dbReference>
<dbReference type="InterPro" id="IPR029063">
    <property type="entry name" value="SAM-dependent_MTases_sf"/>
</dbReference>
<dbReference type="Pfam" id="PF08241">
    <property type="entry name" value="Methyltransf_11"/>
    <property type="match status" value="1"/>
</dbReference>